<feature type="region of interest" description="Disordered" evidence="2">
    <location>
        <begin position="1"/>
        <end position="59"/>
    </location>
</feature>
<keyword evidence="4" id="KW-1185">Reference proteome</keyword>
<name>A0A0C9UA71_SPHS4</name>
<feature type="compositionally biased region" description="Polar residues" evidence="2">
    <location>
        <begin position="532"/>
        <end position="544"/>
    </location>
</feature>
<feature type="region of interest" description="Disordered" evidence="2">
    <location>
        <begin position="661"/>
        <end position="687"/>
    </location>
</feature>
<dbReference type="GO" id="GO:0003677">
    <property type="term" value="F:DNA binding"/>
    <property type="evidence" value="ECO:0007669"/>
    <property type="project" value="InterPro"/>
</dbReference>
<dbReference type="OrthoDB" id="164951at2759"/>
<dbReference type="InterPro" id="IPR011010">
    <property type="entry name" value="DNA_brk_join_enz"/>
</dbReference>
<evidence type="ECO:0000313" key="3">
    <source>
        <dbReference type="EMBL" id="KIJ25952.1"/>
    </source>
</evidence>
<keyword evidence="1" id="KW-0233">DNA recombination</keyword>
<dbReference type="InterPro" id="IPR013762">
    <property type="entry name" value="Integrase-like_cat_sf"/>
</dbReference>
<protein>
    <recommendedName>
        <fullName evidence="5">Tyr recombinase domain-containing protein</fullName>
    </recommendedName>
</protein>
<dbReference type="Gene3D" id="1.10.443.10">
    <property type="entry name" value="Intergrase catalytic core"/>
    <property type="match status" value="1"/>
</dbReference>
<evidence type="ECO:0008006" key="5">
    <source>
        <dbReference type="Google" id="ProtNLM"/>
    </source>
</evidence>
<evidence type="ECO:0000256" key="1">
    <source>
        <dbReference type="ARBA" id="ARBA00023172"/>
    </source>
</evidence>
<dbReference type="Proteomes" id="UP000054279">
    <property type="component" value="Unassembled WGS sequence"/>
</dbReference>
<feature type="compositionally biased region" description="Basic and acidic residues" evidence="2">
    <location>
        <begin position="519"/>
        <end position="529"/>
    </location>
</feature>
<dbReference type="GO" id="GO:0015074">
    <property type="term" value="P:DNA integration"/>
    <property type="evidence" value="ECO:0007669"/>
    <property type="project" value="InterPro"/>
</dbReference>
<evidence type="ECO:0000313" key="4">
    <source>
        <dbReference type="Proteomes" id="UP000054279"/>
    </source>
</evidence>
<dbReference type="AlphaFoldDB" id="A0A0C9UA71"/>
<dbReference type="GO" id="GO:0006310">
    <property type="term" value="P:DNA recombination"/>
    <property type="evidence" value="ECO:0007669"/>
    <property type="project" value="UniProtKB-KW"/>
</dbReference>
<reference evidence="3 4" key="1">
    <citation type="submission" date="2014-06" db="EMBL/GenBank/DDBJ databases">
        <title>Evolutionary Origins and Diversification of the Mycorrhizal Mutualists.</title>
        <authorList>
            <consortium name="DOE Joint Genome Institute"/>
            <consortium name="Mycorrhizal Genomics Consortium"/>
            <person name="Kohler A."/>
            <person name="Kuo A."/>
            <person name="Nagy L.G."/>
            <person name="Floudas D."/>
            <person name="Copeland A."/>
            <person name="Barry K.W."/>
            <person name="Cichocki N."/>
            <person name="Veneault-Fourrey C."/>
            <person name="LaButti K."/>
            <person name="Lindquist E.A."/>
            <person name="Lipzen A."/>
            <person name="Lundell T."/>
            <person name="Morin E."/>
            <person name="Murat C."/>
            <person name="Riley R."/>
            <person name="Ohm R."/>
            <person name="Sun H."/>
            <person name="Tunlid A."/>
            <person name="Henrissat B."/>
            <person name="Grigoriev I.V."/>
            <person name="Hibbett D.S."/>
            <person name="Martin F."/>
        </authorList>
    </citation>
    <scope>NUCLEOTIDE SEQUENCE [LARGE SCALE GENOMIC DNA]</scope>
    <source>
        <strain evidence="3 4">SS14</strain>
    </source>
</reference>
<evidence type="ECO:0000256" key="2">
    <source>
        <dbReference type="SAM" id="MobiDB-lite"/>
    </source>
</evidence>
<gene>
    <name evidence="3" type="ORF">M422DRAFT_785374</name>
</gene>
<sequence>MGQKLKATTQPTRCSTREKKRKAPSPPSDDGSSSAEDIRPVKKLMKKKKARQDDNANASNTSVAYRKQLAFGKDWLQELVDAERKFKCPPGCPEELGVSEDWTLEELEGAFSPIPNRVSARILALFIYHRCFEIGRQNGIAWQTKSAFQKLWADSDPNGRYVGPWVWHVEGNYGTGNPANSREVEQVVKAVQNRDAETGERKHSAAMKKEYMDRILDWSERECPEDLIQQVHNGEERSFAARAKVTQHLCMRAFSASAFTLWTRNSELAALKRKHYRQDLRTSDARQLLYDECTLENRKGWQKKVQSFDDLARGQRYQVYPQPEHASLDMYTHMRRWLTFLDRHVYSEETRNENNLIFPSVSNNGLLHPENPITSQTVQKWLDEFLAGAGIDVGNLTFTTHTFRRGGAQYRYIFSPPGKRWNLKTCRWWGGWAEGEHKNTMVKYLLDEQYHYEEDCGNALCPLPPTQQDFPQTSPSFDDVRTIVRHEIRQEFRVLGKELAKELVEATASIHRLVVSSKVPEEAPPRTGEDSIGSNGNTSTSPPSLESGPLPKSEDTLPPGLCIPSLPKRALNGRPVWMFVIDDWYRSDPQRNPIALKDWKHSWITGENRETLGVPYGHRRRIVEEYERCNSDAELFTKTWPEAKRGFTALYLAIRNRRKDTGETRGRKVKKMGATGESKGHKKKKRA</sequence>
<feature type="compositionally biased region" description="Basic residues" evidence="2">
    <location>
        <begin position="41"/>
        <end position="50"/>
    </location>
</feature>
<dbReference type="HOGENOM" id="CLU_013901_0_1_1"/>
<dbReference type="EMBL" id="KN837391">
    <property type="protein sequence ID" value="KIJ25952.1"/>
    <property type="molecule type" value="Genomic_DNA"/>
</dbReference>
<proteinExistence type="predicted"/>
<dbReference type="SUPFAM" id="SSF56349">
    <property type="entry name" value="DNA breaking-rejoining enzymes"/>
    <property type="match status" value="1"/>
</dbReference>
<feature type="compositionally biased region" description="Polar residues" evidence="2">
    <location>
        <begin position="1"/>
        <end position="14"/>
    </location>
</feature>
<feature type="region of interest" description="Disordered" evidence="2">
    <location>
        <begin position="517"/>
        <end position="561"/>
    </location>
</feature>
<accession>A0A0C9UA71</accession>
<organism evidence="3 4">
    <name type="scientific">Sphaerobolus stellatus (strain SS14)</name>
    <dbReference type="NCBI Taxonomy" id="990650"/>
    <lineage>
        <taxon>Eukaryota</taxon>
        <taxon>Fungi</taxon>
        <taxon>Dikarya</taxon>
        <taxon>Basidiomycota</taxon>
        <taxon>Agaricomycotina</taxon>
        <taxon>Agaricomycetes</taxon>
        <taxon>Phallomycetidae</taxon>
        <taxon>Geastrales</taxon>
        <taxon>Sphaerobolaceae</taxon>
        <taxon>Sphaerobolus</taxon>
    </lineage>
</organism>